<evidence type="ECO:0000256" key="3">
    <source>
        <dbReference type="ARBA" id="ARBA00022614"/>
    </source>
</evidence>
<keyword evidence="5" id="KW-0472">Membrane</keyword>
<dbReference type="PANTHER" id="PTHR24113">
    <property type="entry name" value="RAN GTPASE-ACTIVATING PROTEIN 1"/>
    <property type="match status" value="1"/>
</dbReference>
<feature type="transmembrane region" description="Helical" evidence="5">
    <location>
        <begin position="836"/>
        <end position="860"/>
    </location>
</feature>
<evidence type="ECO:0000256" key="4">
    <source>
        <dbReference type="ARBA" id="ARBA00022737"/>
    </source>
</evidence>
<gene>
    <name evidence="6" type="ORF">CYMTET_4761</name>
</gene>
<keyword evidence="7" id="KW-1185">Reference proteome</keyword>
<keyword evidence="3" id="KW-0433">Leucine-rich repeat</keyword>
<keyword evidence="5" id="KW-1133">Transmembrane helix</keyword>
<evidence type="ECO:0008006" key="8">
    <source>
        <dbReference type="Google" id="ProtNLM"/>
    </source>
</evidence>
<dbReference type="GO" id="GO:0005829">
    <property type="term" value="C:cytosol"/>
    <property type="evidence" value="ECO:0007669"/>
    <property type="project" value="TreeGrafter"/>
</dbReference>
<organism evidence="6 7">
    <name type="scientific">Cymbomonas tetramitiformis</name>
    <dbReference type="NCBI Taxonomy" id="36881"/>
    <lineage>
        <taxon>Eukaryota</taxon>
        <taxon>Viridiplantae</taxon>
        <taxon>Chlorophyta</taxon>
        <taxon>Pyramimonadophyceae</taxon>
        <taxon>Pyramimonadales</taxon>
        <taxon>Pyramimonadaceae</taxon>
        <taxon>Cymbomonas</taxon>
    </lineage>
</organism>
<keyword evidence="2" id="KW-0343">GTPase activation</keyword>
<evidence type="ECO:0000313" key="7">
    <source>
        <dbReference type="Proteomes" id="UP001190700"/>
    </source>
</evidence>
<dbReference type="Proteomes" id="UP001190700">
    <property type="component" value="Unassembled WGS sequence"/>
</dbReference>
<dbReference type="PANTHER" id="PTHR24113:SF12">
    <property type="entry name" value="RAN GTPASE-ACTIVATING PROTEIN 1"/>
    <property type="match status" value="1"/>
</dbReference>
<evidence type="ECO:0000256" key="1">
    <source>
        <dbReference type="ARBA" id="ARBA00004430"/>
    </source>
</evidence>
<dbReference type="GO" id="GO:0031267">
    <property type="term" value="F:small GTPase binding"/>
    <property type="evidence" value="ECO:0007669"/>
    <property type="project" value="TreeGrafter"/>
</dbReference>
<dbReference type="InterPro" id="IPR001611">
    <property type="entry name" value="Leu-rich_rpt"/>
</dbReference>
<keyword evidence="4" id="KW-0677">Repeat</keyword>
<dbReference type="AlphaFoldDB" id="A0AAE0H0K8"/>
<dbReference type="GO" id="GO:0006913">
    <property type="term" value="P:nucleocytoplasmic transport"/>
    <property type="evidence" value="ECO:0007669"/>
    <property type="project" value="TreeGrafter"/>
</dbReference>
<protein>
    <recommendedName>
        <fullName evidence="8">NLRC3</fullName>
    </recommendedName>
</protein>
<dbReference type="InterPro" id="IPR027038">
    <property type="entry name" value="RanGap"/>
</dbReference>
<keyword evidence="5" id="KW-0812">Transmembrane</keyword>
<accession>A0AAE0H0K8</accession>
<reference evidence="6 7" key="1">
    <citation type="journal article" date="2015" name="Genome Biol. Evol.">
        <title>Comparative Genomics of a Bacterivorous Green Alga Reveals Evolutionary Causalities and Consequences of Phago-Mixotrophic Mode of Nutrition.</title>
        <authorList>
            <person name="Burns J.A."/>
            <person name="Paasch A."/>
            <person name="Narechania A."/>
            <person name="Kim E."/>
        </authorList>
    </citation>
    <scope>NUCLEOTIDE SEQUENCE [LARGE SCALE GENOMIC DNA]</scope>
    <source>
        <strain evidence="6 7">PLY_AMNH</strain>
    </source>
</reference>
<feature type="transmembrane region" description="Helical" evidence="5">
    <location>
        <begin position="802"/>
        <end position="824"/>
    </location>
</feature>
<dbReference type="SUPFAM" id="SSF52047">
    <property type="entry name" value="RNI-like"/>
    <property type="match status" value="2"/>
</dbReference>
<dbReference type="GO" id="GO:0048471">
    <property type="term" value="C:perinuclear region of cytoplasm"/>
    <property type="evidence" value="ECO:0007669"/>
    <property type="project" value="TreeGrafter"/>
</dbReference>
<evidence type="ECO:0000256" key="5">
    <source>
        <dbReference type="SAM" id="Phobius"/>
    </source>
</evidence>
<dbReference type="GO" id="GO:0005634">
    <property type="term" value="C:nucleus"/>
    <property type="evidence" value="ECO:0007669"/>
    <property type="project" value="TreeGrafter"/>
</dbReference>
<evidence type="ECO:0000256" key="2">
    <source>
        <dbReference type="ARBA" id="ARBA00022468"/>
    </source>
</evidence>
<dbReference type="InterPro" id="IPR032675">
    <property type="entry name" value="LRR_dom_sf"/>
</dbReference>
<dbReference type="EMBL" id="LGRX02000755">
    <property type="protein sequence ID" value="KAK3287740.1"/>
    <property type="molecule type" value="Genomic_DNA"/>
</dbReference>
<evidence type="ECO:0000313" key="6">
    <source>
        <dbReference type="EMBL" id="KAK3287740.1"/>
    </source>
</evidence>
<name>A0AAE0H0K8_9CHLO</name>
<dbReference type="Gene3D" id="3.80.10.10">
    <property type="entry name" value="Ribonuclease Inhibitor"/>
    <property type="match status" value="6"/>
</dbReference>
<comment type="subcellular location">
    <subcellularLocation>
        <location evidence="1">Cytoplasm</location>
        <location evidence="1">Cytoskeleton</location>
        <location evidence="1">Cilium axoneme</location>
    </subcellularLocation>
</comment>
<dbReference type="GO" id="GO:0005096">
    <property type="term" value="F:GTPase activator activity"/>
    <property type="evidence" value="ECO:0007669"/>
    <property type="project" value="UniProtKB-KW"/>
</dbReference>
<dbReference type="Pfam" id="PF13516">
    <property type="entry name" value="LRR_6"/>
    <property type="match status" value="13"/>
</dbReference>
<dbReference type="SMART" id="SM00368">
    <property type="entry name" value="LRR_RI"/>
    <property type="match status" value="13"/>
</dbReference>
<sequence>MPLISGARLQTLRGSRTGDEGAKALAMALTPNREGLLKGSLNTLNLGNNGIGPEGAKALAVALTPNALGVFNTSLNTLNLFGNRIGREGAKALADALTPNAEGVFNTSLNTVNLAGNTIGDEGATALAVALTPNEAGVFNTSLNTLNLEHNEIGEEGVKALAVALTPNEERVFNGSLNALNLRHNLIGDEGAKALAVALTPNAKGKFNGSLNTLDLQENNIGTEGAKALAIALTPNAEGVFNTSLNMLDLGANDIGPEGAKAMAVALTPNEQRVFNGSLNTLNLNGNNIGPEGAEALAVALTPNEEGVFNTSVNTLDLALNRIGAEGAKALAVALTPNEKGVFNTSLNTLNLYNNDIGTEGAKALAVALTPNAEGVFNTSLNTLDLEGNQIGPEGAKALAVALTPNAEGVFNTSLNTLNLGYNDIGVEGAKALAVALTPNVEGVFNTSLNTLDMEYNYMGDEGKAAICPGVHEHNTHQATWTARRNKMRQCIRQTHAQARRGSKLSPDLYEAVMTGDWKLARILKNEKDPEMLKKFVDVVVKEMGMEALRQVCAGDLNWKRLLESILPPPPGKVNQHLREGAYHLIASPIVRCSGKMTVGRRTFPHRFGQLLADDRDYCQAVSNLLCAVLSGTTPSIRAREVIMVILLTSSQLRGVLRDGKAISQFMDILVHSENVDMQIRQVYMLDGSDAQMCWTRRRSSYRTTTWSVFKTSSRGAWWQGELSSEALRSFVTLRIDMHIFSVTLQSMEERFTDKVQGCEWTIGNLEMTIDKLERQADPSAVVELVKEQIQGNWGTRLLHKLYFYFMYRILFLVDLGTDALVAASMWQAGGQQQSVWFWITVTFMALPYAILAASVTIYWKSFWHLANPVTWDLKLEEMRIEYKAPFYEVLAFHLRYFLQNLLDWLFKTWHNSSLEVFEALFYDHLLHPDGTLQGPFWASYEQLKKVVEGFLESLPQAIVQVILASTGNAPLDSTLFLSLFIYVVQAFRHLSSLRGQSKLNRISAIDVFAAVDVVGEPKPRAVQHSTTDQIDADGMWFPLRGLAPSMVMRELEFNTLQDHSEFYVKPKGDVKRDA</sequence>
<comment type="caution">
    <text evidence="6">The sequence shown here is derived from an EMBL/GenBank/DDBJ whole genome shotgun (WGS) entry which is preliminary data.</text>
</comment>
<proteinExistence type="predicted"/>
<dbReference type="GO" id="GO:0005930">
    <property type="term" value="C:axoneme"/>
    <property type="evidence" value="ECO:0007669"/>
    <property type="project" value="UniProtKB-SubCell"/>
</dbReference>